<keyword evidence="8" id="KW-0479">Metal-binding</keyword>
<evidence type="ECO:0000256" key="10">
    <source>
        <dbReference type="ARBA" id="ARBA00022759"/>
    </source>
</evidence>
<dbReference type="GO" id="GO:0000166">
    <property type="term" value="F:nucleotide binding"/>
    <property type="evidence" value="ECO:0007669"/>
    <property type="project" value="UniProtKB-KW"/>
</dbReference>
<dbReference type="Pfam" id="PF00910">
    <property type="entry name" value="RNA_helicase"/>
    <property type="match status" value="1"/>
</dbReference>
<proteinExistence type="inferred from homology"/>
<name>A0A1D8MK44_9VIRU</name>
<keyword evidence="9" id="KW-0547">Nucleotide-binding</keyword>
<feature type="domain" description="CRESS-DNA virus Rep endonuclease" evidence="18">
    <location>
        <begin position="5"/>
        <end position="103"/>
    </location>
</feature>
<evidence type="ECO:0000256" key="2">
    <source>
        <dbReference type="ARBA" id="ARBA00004147"/>
    </source>
</evidence>
<dbReference type="GO" id="GO:0003723">
    <property type="term" value="F:RNA binding"/>
    <property type="evidence" value="ECO:0007669"/>
    <property type="project" value="InterPro"/>
</dbReference>
<keyword evidence="13" id="KW-0238">DNA-binding</keyword>
<dbReference type="GO" id="GO:0006260">
    <property type="term" value="P:DNA replication"/>
    <property type="evidence" value="ECO:0007669"/>
    <property type="project" value="UniProtKB-KW"/>
</dbReference>
<evidence type="ECO:0000256" key="1">
    <source>
        <dbReference type="ARBA" id="ARBA00001936"/>
    </source>
</evidence>
<keyword evidence="11" id="KW-0378">Hydrolase</keyword>
<keyword evidence="10" id="KW-0255">Endonuclease</keyword>
<dbReference type="Gene3D" id="3.40.50.300">
    <property type="entry name" value="P-loop containing nucleotide triphosphate hydrolases"/>
    <property type="match status" value="1"/>
</dbReference>
<keyword evidence="6" id="KW-0235">DNA replication</keyword>
<protein>
    <recommendedName>
        <fullName evidence="15">ATP-dependent helicase Rep</fullName>
    </recommendedName>
    <alternativeName>
        <fullName evidence="16">RepP</fullName>
    </alternativeName>
</protein>
<dbReference type="InterPro" id="IPR027417">
    <property type="entry name" value="P-loop_NTPase"/>
</dbReference>
<evidence type="ECO:0000256" key="17">
    <source>
        <dbReference type="ARBA" id="ARBA00049360"/>
    </source>
</evidence>
<evidence type="ECO:0000259" key="18">
    <source>
        <dbReference type="PROSITE" id="PS52020"/>
    </source>
</evidence>
<keyword evidence="14" id="KW-0511">Multifunctional enzyme</keyword>
<evidence type="ECO:0000313" key="19">
    <source>
        <dbReference type="EMBL" id="AOV86305.1"/>
    </source>
</evidence>
<comment type="cofactor">
    <cofactor evidence="1">
        <name>Mn(2+)</name>
        <dbReference type="ChEBI" id="CHEBI:29035"/>
    </cofactor>
</comment>
<keyword evidence="7" id="KW-0540">Nuclease</keyword>
<reference evidence="19" key="1">
    <citation type="submission" date="2016-05" db="EMBL/GenBank/DDBJ databases">
        <title>Viral Hybridization Blurs Taxonomic Lines in a Wastewater Treatment Plant.</title>
        <authorList>
            <person name="Pearson V.M.M."/>
            <person name="Caudle S.B."/>
            <person name="Rokyta D.R."/>
        </authorList>
    </citation>
    <scope>NUCLEOTIDE SEQUENCE</scope>
    <source>
        <strain evidence="19">Wastewater_Circular_Virus_FL47</strain>
    </source>
</reference>
<evidence type="ECO:0000256" key="11">
    <source>
        <dbReference type="ARBA" id="ARBA00022801"/>
    </source>
</evidence>
<dbReference type="GO" id="GO:0042025">
    <property type="term" value="C:host cell nucleus"/>
    <property type="evidence" value="ECO:0007669"/>
    <property type="project" value="UniProtKB-SubCell"/>
</dbReference>
<comment type="catalytic activity">
    <reaction evidence="17">
        <text>ATP + H2O = ADP + phosphate + H(+)</text>
        <dbReference type="Rhea" id="RHEA:13065"/>
        <dbReference type="ChEBI" id="CHEBI:15377"/>
        <dbReference type="ChEBI" id="CHEBI:15378"/>
        <dbReference type="ChEBI" id="CHEBI:30616"/>
        <dbReference type="ChEBI" id="CHEBI:43474"/>
        <dbReference type="ChEBI" id="CHEBI:456216"/>
    </reaction>
</comment>
<dbReference type="InterPro" id="IPR000605">
    <property type="entry name" value="Helicase_SF3_ssDNA/RNA_vir"/>
</dbReference>
<dbReference type="PROSITE" id="PS52020">
    <property type="entry name" value="CRESS_DNA_REP"/>
    <property type="match status" value="1"/>
</dbReference>
<dbReference type="GO" id="GO:0046872">
    <property type="term" value="F:metal ion binding"/>
    <property type="evidence" value="ECO:0007669"/>
    <property type="project" value="UniProtKB-KW"/>
</dbReference>
<evidence type="ECO:0000256" key="16">
    <source>
        <dbReference type="ARBA" id="ARBA00032243"/>
    </source>
</evidence>
<keyword evidence="4" id="KW-0808">Transferase</keyword>
<dbReference type="EMBL" id="KX259440">
    <property type="protein sequence ID" value="AOV86305.1"/>
    <property type="molecule type" value="Genomic_DNA"/>
</dbReference>
<evidence type="ECO:0000256" key="13">
    <source>
        <dbReference type="ARBA" id="ARBA00023125"/>
    </source>
</evidence>
<evidence type="ECO:0000256" key="3">
    <source>
        <dbReference type="ARBA" id="ARBA00008545"/>
    </source>
</evidence>
<dbReference type="GO" id="GO:0016779">
    <property type="term" value="F:nucleotidyltransferase activity"/>
    <property type="evidence" value="ECO:0007669"/>
    <property type="project" value="UniProtKB-KW"/>
</dbReference>
<dbReference type="SUPFAM" id="SSF52540">
    <property type="entry name" value="P-loop containing nucleoside triphosphate hydrolases"/>
    <property type="match status" value="1"/>
</dbReference>
<evidence type="ECO:0000256" key="6">
    <source>
        <dbReference type="ARBA" id="ARBA00022705"/>
    </source>
</evidence>
<evidence type="ECO:0000256" key="7">
    <source>
        <dbReference type="ARBA" id="ARBA00022722"/>
    </source>
</evidence>
<keyword evidence="5" id="KW-0548">Nucleotidyltransferase</keyword>
<dbReference type="InterPro" id="IPR049912">
    <property type="entry name" value="CRESS_DNA_REP"/>
</dbReference>
<organism evidence="19">
    <name type="scientific">uncultured virus</name>
    <dbReference type="NCBI Taxonomy" id="340016"/>
    <lineage>
        <taxon>Viruses</taxon>
        <taxon>environmental samples</taxon>
    </lineage>
</organism>
<dbReference type="GO" id="GO:0016787">
    <property type="term" value="F:hydrolase activity"/>
    <property type="evidence" value="ECO:0007669"/>
    <property type="project" value="UniProtKB-KW"/>
</dbReference>
<dbReference type="GO" id="GO:0003724">
    <property type="term" value="F:RNA helicase activity"/>
    <property type="evidence" value="ECO:0007669"/>
    <property type="project" value="InterPro"/>
</dbReference>
<dbReference type="Pfam" id="PF02407">
    <property type="entry name" value="Viral_Rep"/>
    <property type="match status" value="1"/>
</dbReference>
<dbReference type="GO" id="GO:0004519">
    <property type="term" value="F:endonuclease activity"/>
    <property type="evidence" value="ECO:0007669"/>
    <property type="project" value="UniProtKB-KW"/>
</dbReference>
<evidence type="ECO:0000256" key="4">
    <source>
        <dbReference type="ARBA" id="ARBA00022679"/>
    </source>
</evidence>
<accession>A0A1D8MK44</accession>
<evidence type="ECO:0000256" key="8">
    <source>
        <dbReference type="ARBA" id="ARBA00022723"/>
    </source>
</evidence>
<comment type="similarity">
    <text evidence="3">Belongs to the nanoviruses/circoviruses replication-associated protein family.</text>
</comment>
<evidence type="ECO:0000256" key="9">
    <source>
        <dbReference type="ARBA" id="ARBA00022741"/>
    </source>
</evidence>
<sequence length="331" mass="37494">MAGRDSAARHWCFTLNNPDLYPDEMLEQLNEAEYVVFQLEEGENGTPHYQGYVILAVRQRLAALRSLFDGRAHWEVARGTPEQNRAYCTKEGRIGEITEWGEIPRNAGKGARTDLDELHSALKAGLTQADYANGYFSLFVRYPNLVQNYRISQFGARTGLQEARCILFIGPPGTGKSRLAQWIGERLGDGRVFRKPPGDWWDGYGGEHTVILDDFRGSSMSFTKFKLCVDRYALRVEVKGSSCDLAATNFLVTTNTQPQDWWQPDVVNGDISAITRRITEVYWMPLLNQYHHFPDFSSYHREVCVPRPETAPSPVLSQLVWGTNGLETPLP</sequence>
<keyword evidence="12" id="KW-0190">Covalent protein-DNA linkage</keyword>
<dbReference type="Gene3D" id="3.40.1310.20">
    <property type="match status" value="1"/>
</dbReference>
<dbReference type="GO" id="GO:0003677">
    <property type="term" value="F:DNA binding"/>
    <property type="evidence" value="ECO:0007669"/>
    <property type="project" value="UniProtKB-KW"/>
</dbReference>
<comment type="subcellular location">
    <subcellularLocation>
        <location evidence="2">Host nucleus</location>
    </subcellularLocation>
</comment>
<evidence type="ECO:0000256" key="15">
    <source>
        <dbReference type="ARBA" id="ARBA00030754"/>
    </source>
</evidence>
<evidence type="ECO:0000256" key="14">
    <source>
        <dbReference type="ARBA" id="ARBA00023268"/>
    </source>
</evidence>
<evidence type="ECO:0000256" key="5">
    <source>
        <dbReference type="ARBA" id="ARBA00022695"/>
    </source>
</evidence>
<evidence type="ECO:0000256" key="12">
    <source>
        <dbReference type="ARBA" id="ARBA00023124"/>
    </source>
</evidence>